<name>A0A8J3ZDB2_9ACTN</name>
<feature type="chain" id="PRO_5035200251" description="Endonuclease/exonuclease/phosphatase domain-containing protein" evidence="1">
    <location>
        <begin position="29"/>
        <end position="297"/>
    </location>
</feature>
<feature type="domain" description="Endonuclease/exonuclease/phosphatase" evidence="2">
    <location>
        <begin position="42"/>
        <end position="285"/>
    </location>
</feature>
<evidence type="ECO:0000313" key="3">
    <source>
        <dbReference type="EMBL" id="GIJ61846.1"/>
    </source>
</evidence>
<dbReference type="Pfam" id="PF03372">
    <property type="entry name" value="Exo_endo_phos"/>
    <property type="match status" value="1"/>
</dbReference>
<proteinExistence type="predicted"/>
<dbReference type="InterPro" id="IPR005135">
    <property type="entry name" value="Endo/exonuclease/phosphatase"/>
</dbReference>
<evidence type="ECO:0000256" key="1">
    <source>
        <dbReference type="SAM" id="SignalP"/>
    </source>
</evidence>
<dbReference type="InterPro" id="IPR036691">
    <property type="entry name" value="Endo/exonu/phosph_ase_sf"/>
</dbReference>
<protein>
    <recommendedName>
        <fullName evidence="2">Endonuclease/exonuclease/phosphatase domain-containing protein</fullName>
    </recommendedName>
</protein>
<gene>
    <name evidence="3" type="ORF">Vau01_093620</name>
</gene>
<dbReference type="Proteomes" id="UP000612585">
    <property type="component" value="Unassembled WGS sequence"/>
</dbReference>
<evidence type="ECO:0000313" key="4">
    <source>
        <dbReference type="Proteomes" id="UP000612585"/>
    </source>
</evidence>
<reference evidence="3" key="1">
    <citation type="submission" date="2021-01" db="EMBL/GenBank/DDBJ databases">
        <title>Whole genome shotgun sequence of Virgisporangium aurantiacum NBRC 16421.</title>
        <authorList>
            <person name="Komaki H."/>
            <person name="Tamura T."/>
        </authorList>
    </citation>
    <scope>NUCLEOTIDE SEQUENCE</scope>
    <source>
        <strain evidence="3">NBRC 16421</strain>
    </source>
</reference>
<dbReference type="AlphaFoldDB" id="A0A8J3ZDB2"/>
<organism evidence="3 4">
    <name type="scientific">Virgisporangium aurantiacum</name>
    <dbReference type="NCBI Taxonomy" id="175570"/>
    <lineage>
        <taxon>Bacteria</taxon>
        <taxon>Bacillati</taxon>
        <taxon>Actinomycetota</taxon>
        <taxon>Actinomycetes</taxon>
        <taxon>Micromonosporales</taxon>
        <taxon>Micromonosporaceae</taxon>
        <taxon>Virgisporangium</taxon>
    </lineage>
</organism>
<dbReference type="RefSeq" id="WP_204007068.1">
    <property type="nucleotide sequence ID" value="NZ_BOPG01000071.1"/>
</dbReference>
<keyword evidence="1" id="KW-0732">Signal</keyword>
<dbReference type="EMBL" id="BOPG01000071">
    <property type="protein sequence ID" value="GIJ61846.1"/>
    <property type="molecule type" value="Genomic_DNA"/>
</dbReference>
<evidence type="ECO:0000259" key="2">
    <source>
        <dbReference type="Pfam" id="PF03372"/>
    </source>
</evidence>
<sequence length="297" mass="31076">MRDLGRFPAVLVLLVAIGTAVLAPAAHADVVSPGTAGPVRTISYNVCGASTCQSPLSLSAWTTEMKRQITAWDADAVMLQELCLGQWIALRDALPGYRAVWSSTVQATPGCTKWNADSRFGLGVLVKTTGPVDRLVGNLTVPAGTELRAVLCARGTIDNRVTLACTTHLAQYILPDNGAAQVMAHIGGWAGASPVLIGADVNADPFTDTVLGPIRAGTAGTGTFAEVDENDRDHFTADCLAAGVSECRSGEGTVAGDRKFDNIFVTTADFHTVRGDAVEPGLSDHRLLRGAAHPESR</sequence>
<dbReference type="Gene3D" id="3.60.10.10">
    <property type="entry name" value="Endonuclease/exonuclease/phosphatase"/>
    <property type="match status" value="1"/>
</dbReference>
<accession>A0A8J3ZDB2</accession>
<dbReference type="GO" id="GO:0003824">
    <property type="term" value="F:catalytic activity"/>
    <property type="evidence" value="ECO:0007669"/>
    <property type="project" value="InterPro"/>
</dbReference>
<keyword evidence="4" id="KW-1185">Reference proteome</keyword>
<feature type="signal peptide" evidence="1">
    <location>
        <begin position="1"/>
        <end position="28"/>
    </location>
</feature>
<comment type="caution">
    <text evidence="3">The sequence shown here is derived from an EMBL/GenBank/DDBJ whole genome shotgun (WGS) entry which is preliminary data.</text>
</comment>
<dbReference type="SUPFAM" id="SSF56219">
    <property type="entry name" value="DNase I-like"/>
    <property type="match status" value="1"/>
</dbReference>